<comment type="caution">
    <text evidence="5">The sequence shown here is derived from an EMBL/GenBank/DDBJ whole genome shotgun (WGS) entry which is preliminary data.</text>
</comment>
<dbReference type="EMBL" id="JBJUIK010000013">
    <property type="protein sequence ID" value="KAL3505584.1"/>
    <property type="molecule type" value="Genomic_DNA"/>
</dbReference>
<evidence type="ECO:0000313" key="6">
    <source>
        <dbReference type="Proteomes" id="UP001630127"/>
    </source>
</evidence>
<keyword evidence="2" id="KW-1015">Disulfide bond</keyword>
<evidence type="ECO:0000313" key="5">
    <source>
        <dbReference type="EMBL" id="KAL3505584.1"/>
    </source>
</evidence>
<dbReference type="PANTHER" id="PTHR36710">
    <property type="entry name" value="PECTINESTERASE INHIBITOR-LIKE"/>
    <property type="match status" value="1"/>
</dbReference>
<dbReference type="AlphaFoldDB" id="A0ABD2YHT9"/>
<dbReference type="Pfam" id="PF04043">
    <property type="entry name" value="PMEI"/>
    <property type="match status" value="1"/>
</dbReference>
<feature type="domain" description="Pectinesterase inhibitor" evidence="4">
    <location>
        <begin position="121"/>
        <end position="214"/>
    </location>
</feature>
<dbReference type="Proteomes" id="UP001630127">
    <property type="component" value="Unassembled WGS sequence"/>
</dbReference>
<organism evidence="5 6">
    <name type="scientific">Cinchona calisaya</name>
    <dbReference type="NCBI Taxonomy" id="153742"/>
    <lineage>
        <taxon>Eukaryota</taxon>
        <taxon>Viridiplantae</taxon>
        <taxon>Streptophyta</taxon>
        <taxon>Embryophyta</taxon>
        <taxon>Tracheophyta</taxon>
        <taxon>Spermatophyta</taxon>
        <taxon>Magnoliopsida</taxon>
        <taxon>eudicotyledons</taxon>
        <taxon>Gunneridae</taxon>
        <taxon>Pentapetalae</taxon>
        <taxon>asterids</taxon>
        <taxon>lamiids</taxon>
        <taxon>Gentianales</taxon>
        <taxon>Rubiaceae</taxon>
        <taxon>Cinchonoideae</taxon>
        <taxon>Cinchoneae</taxon>
        <taxon>Cinchona</taxon>
    </lineage>
</organism>
<proteinExistence type="inferred from homology"/>
<keyword evidence="1" id="KW-0732">Signal</keyword>
<evidence type="ECO:0000256" key="1">
    <source>
        <dbReference type="ARBA" id="ARBA00022729"/>
    </source>
</evidence>
<dbReference type="InterPro" id="IPR035513">
    <property type="entry name" value="Invertase/methylesterase_inhib"/>
</dbReference>
<evidence type="ECO:0000259" key="4">
    <source>
        <dbReference type="Pfam" id="PF04043"/>
    </source>
</evidence>
<accession>A0ABD2YHT9</accession>
<evidence type="ECO:0000256" key="2">
    <source>
        <dbReference type="ARBA" id="ARBA00023157"/>
    </source>
</evidence>
<dbReference type="Gene3D" id="1.20.140.40">
    <property type="entry name" value="Invertase/pectin methylesterase inhibitor family protein"/>
    <property type="match status" value="1"/>
</dbReference>
<name>A0ABD2YHT9_9GENT</name>
<gene>
    <name evidence="5" type="ORF">ACH5RR_030966</name>
</gene>
<dbReference type="InterPro" id="IPR052421">
    <property type="entry name" value="PCW_Enzyme_Inhibitor"/>
</dbReference>
<comment type="similarity">
    <text evidence="3">Belongs to the PMEI family.</text>
</comment>
<evidence type="ECO:0000256" key="3">
    <source>
        <dbReference type="ARBA" id="ARBA00038471"/>
    </source>
</evidence>
<sequence>MNIISILPACVEKEEAHATEVAALCQEVKFHKSKSNTRIKALIEMAAHVVGGSIPQTVLICAECYDLVNQDMSKCQEALYKARFVDLFNYAVIAKGNEVQCEQSFAASGAVEPPMIVKEKNLVESLEQQATDPKLKERCDSCLENYNHRCLDDLNDCINELNKKDYQSLNSHASTALTRAGTSDDNFSDPPTETDNLKQASKHVQELASAICAITNKLQG</sequence>
<protein>
    <recommendedName>
        <fullName evidence="4">Pectinesterase inhibitor domain-containing protein</fullName>
    </recommendedName>
</protein>
<dbReference type="InterPro" id="IPR006501">
    <property type="entry name" value="Pectinesterase_inhib_dom"/>
</dbReference>
<dbReference type="PANTHER" id="PTHR36710:SF4">
    <property type="entry name" value="PLANT INVERTASE_PECTIN METHYLESTERASE INHIBITOR SUPERFAMILY PROTEIN"/>
    <property type="match status" value="1"/>
</dbReference>
<dbReference type="SUPFAM" id="SSF101148">
    <property type="entry name" value="Plant invertase/pectin methylesterase inhibitor"/>
    <property type="match status" value="2"/>
</dbReference>
<dbReference type="NCBIfam" id="TIGR01614">
    <property type="entry name" value="PME_inhib"/>
    <property type="match status" value="1"/>
</dbReference>
<keyword evidence="6" id="KW-1185">Reference proteome</keyword>
<reference evidence="5 6" key="1">
    <citation type="submission" date="2024-11" db="EMBL/GenBank/DDBJ databases">
        <title>A near-complete genome assembly of Cinchona calisaya.</title>
        <authorList>
            <person name="Lian D.C."/>
            <person name="Zhao X.W."/>
            <person name="Wei L."/>
        </authorList>
    </citation>
    <scope>NUCLEOTIDE SEQUENCE [LARGE SCALE GENOMIC DNA]</scope>
    <source>
        <tissue evidence="5">Nenye</tissue>
    </source>
</reference>